<gene>
    <name evidence="2" type="ORF">C500_01248</name>
</gene>
<name>L9V9R4_NATMM</name>
<protein>
    <submittedName>
        <fullName evidence="2">Transcriptional regulator</fullName>
    </submittedName>
</protein>
<sequence length="158" mass="17682">MLIAEAPEEGRMRPDTETVSSRGETVGPSNGFDAWKALQKATDKKRADIIADIVGHPKGAPSVEELTYMNPRLSDDAIRRHLKTLADVGVVQLLEFEPGERTGGFPYQFFELSAEARALFDQNGLFPEEAWTRQWQSVEKTPRIRDIEAMPRPSPGDE</sequence>
<dbReference type="Gene3D" id="1.10.10.10">
    <property type="entry name" value="Winged helix-like DNA-binding domain superfamily/Winged helix DNA-binding domain"/>
    <property type="match status" value="1"/>
</dbReference>
<evidence type="ECO:0000313" key="3">
    <source>
        <dbReference type="Proteomes" id="UP000011543"/>
    </source>
</evidence>
<feature type="region of interest" description="Disordered" evidence="1">
    <location>
        <begin position="1"/>
        <end position="31"/>
    </location>
</feature>
<reference evidence="2 3" key="1">
    <citation type="journal article" date="2014" name="PLoS Genet.">
        <title>Phylogenetically driven sequencing of extremely halophilic archaea reveals strategies for static and dynamic osmo-response.</title>
        <authorList>
            <person name="Becker E.A."/>
            <person name="Seitzer P.M."/>
            <person name="Tritt A."/>
            <person name="Larsen D."/>
            <person name="Krusor M."/>
            <person name="Yao A.I."/>
            <person name="Wu D."/>
            <person name="Madern D."/>
            <person name="Eisen J.A."/>
            <person name="Darling A.E."/>
            <person name="Facciotti M.T."/>
        </authorList>
    </citation>
    <scope>NUCLEOTIDE SEQUENCE [LARGE SCALE GENOMIC DNA]</scope>
    <source>
        <strain evidence="3">ATCC 43099 / DSM 3394 / CCM 3739 / CIP 104546 / IAM 13178 / JCM 8861 / NBRC 102185 / NCIMB 2190 / MS3</strain>
    </source>
</reference>
<proteinExistence type="predicted"/>
<accession>L9V9R4</accession>
<dbReference type="Proteomes" id="UP000011543">
    <property type="component" value="Unassembled WGS sequence"/>
</dbReference>
<evidence type="ECO:0000256" key="1">
    <source>
        <dbReference type="SAM" id="MobiDB-lite"/>
    </source>
</evidence>
<dbReference type="AlphaFoldDB" id="L9V9R4"/>
<evidence type="ECO:0000313" key="2">
    <source>
        <dbReference type="EMBL" id="ELY33809.1"/>
    </source>
</evidence>
<organism evidence="2 3">
    <name type="scientific">Natrialba magadii (strain ATCC 43099 / DSM 3394 / CCM 3739 / CIP 104546 / IAM 13178 / JCM 8861 / NBRC 102185 / NCIMB 2190 / MS3)</name>
    <name type="common">Natronobacterium magadii</name>
    <dbReference type="NCBI Taxonomy" id="547559"/>
    <lineage>
        <taxon>Archaea</taxon>
        <taxon>Methanobacteriati</taxon>
        <taxon>Methanobacteriota</taxon>
        <taxon>Stenosarchaea group</taxon>
        <taxon>Halobacteria</taxon>
        <taxon>Halobacteriales</taxon>
        <taxon>Natrialbaceae</taxon>
        <taxon>Natrialba</taxon>
    </lineage>
</organism>
<dbReference type="EMBL" id="AOHS01000008">
    <property type="protein sequence ID" value="ELY33809.1"/>
    <property type="molecule type" value="Genomic_DNA"/>
</dbReference>
<dbReference type="InterPro" id="IPR036388">
    <property type="entry name" value="WH-like_DNA-bd_sf"/>
</dbReference>
<comment type="caution">
    <text evidence="2">The sequence shown here is derived from an EMBL/GenBank/DDBJ whole genome shotgun (WGS) entry which is preliminary data.</text>
</comment>